<evidence type="ECO:0000313" key="9">
    <source>
        <dbReference type="EMBL" id="ATW26449.1"/>
    </source>
</evidence>
<dbReference type="KEGG" id="fwa:DCMF_18345"/>
<evidence type="ECO:0000256" key="8">
    <source>
        <dbReference type="SAM" id="Phobius"/>
    </source>
</evidence>
<feature type="transmembrane region" description="Helical" evidence="8">
    <location>
        <begin position="348"/>
        <end position="374"/>
    </location>
</feature>
<evidence type="ECO:0000313" key="10">
    <source>
        <dbReference type="Proteomes" id="UP000323521"/>
    </source>
</evidence>
<accession>A0A3G1KVP4</accession>
<dbReference type="Proteomes" id="UP000323521">
    <property type="component" value="Chromosome"/>
</dbReference>
<feature type="transmembrane region" description="Helical" evidence="8">
    <location>
        <begin position="394"/>
        <end position="420"/>
    </location>
</feature>
<feature type="transmembrane region" description="Helical" evidence="8">
    <location>
        <begin position="483"/>
        <end position="501"/>
    </location>
</feature>
<evidence type="ECO:0000256" key="3">
    <source>
        <dbReference type="ARBA" id="ARBA00022448"/>
    </source>
</evidence>
<reference evidence="9 10" key="1">
    <citation type="submission" date="2016-10" db="EMBL/GenBank/DDBJ databases">
        <title>Complete Genome Sequence of Peptococcaceae strain DCMF.</title>
        <authorList>
            <person name="Edwards R.J."/>
            <person name="Holland S.I."/>
            <person name="Deshpande N.P."/>
            <person name="Wong Y.K."/>
            <person name="Ertan H."/>
            <person name="Manefield M."/>
            <person name="Russell T.L."/>
            <person name="Lee M.J."/>
        </authorList>
    </citation>
    <scope>NUCLEOTIDE SEQUENCE [LARGE SCALE GENOMIC DNA]</scope>
    <source>
        <strain evidence="9 10">DCMF</strain>
    </source>
</reference>
<dbReference type="InterPro" id="IPR000060">
    <property type="entry name" value="BCCT_transptr"/>
</dbReference>
<evidence type="ECO:0000256" key="2">
    <source>
        <dbReference type="ARBA" id="ARBA00005658"/>
    </source>
</evidence>
<feature type="transmembrane region" description="Helical" evidence="8">
    <location>
        <begin position="315"/>
        <end position="336"/>
    </location>
</feature>
<feature type="transmembrane region" description="Helical" evidence="8">
    <location>
        <begin position="452"/>
        <end position="471"/>
    </location>
</feature>
<evidence type="ECO:0000256" key="7">
    <source>
        <dbReference type="ARBA" id="ARBA00023136"/>
    </source>
</evidence>
<dbReference type="EMBL" id="CP017634">
    <property type="protein sequence ID" value="ATW26449.1"/>
    <property type="molecule type" value="Genomic_DNA"/>
</dbReference>
<dbReference type="PANTHER" id="PTHR30047">
    <property type="entry name" value="HIGH-AFFINITY CHOLINE TRANSPORT PROTEIN-RELATED"/>
    <property type="match status" value="1"/>
</dbReference>
<proteinExistence type="inferred from homology"/>
<dbReference type="PANTHER" id="PTHR30047:SF7">
    <property type="entry name" value="HIGH-AFFINITY CHOLINE TRANSPORT PROTEIN"/>
    <property type="match status" value="1"/>
</dbReference>
<name>A0A3G1KVP4_FORW1</name>
<dbReference type="OrthoDB" id="9775735at2"/>
<feature type="transmembrane region" description="Helical" evidence="8">
    <location>
        <begin position="43"/>
        <end position="72"/>
    </location>
</feature>
<dbReference type="GO" id="GO:0005886">
    <property type="term" value="C:plasma membrane"/>
    <property type="evidence" value="ECO:0007669"/>
    <property type="project" value="UniProtKB-SubCell"/>
</dbReference>
<dbReference type="RefSeq" id="WP_148135761.1">
    <property type="nucleotide sequence ID" value="NZ_CP017634.1"/>
</dbReference>
<feature type="transmembrane region" description="Helical" evidence="8">
    <location>
        <begin position="230"/>
        <end position="254"/>
    </location>
</feature>
<comment type="subcellular location">
    <subcellularLocation>
        <location evidence="1">Cell membrane</location>
        <topology evidence="1">Multi-pass membrane protein</topology>
    </subcellularLocation>
</comment>
<dbReference type="GO" id="GO:0022857">
    <property type="term" value="F:transmembrane transporter activity"/>
    <property type="evidence" value="ECO:0007669"/>
    <property type="project" value="InterPro"/>
</dbReference>
<organism evidence="9 10">
    <name type="scientific">Formimonas warabiya</name>
    <dbReference type="NCBI Taxonomy" id="1761012"/>
    <lineage>
        <taxon>Bacteria</taxon>
        <taxon>Bacillati</taxon>
        <taxon>Bacillota</taxon>
        <taxon>Clostridia</taxon>
        <taxon>Eubacteriales</taxon>
        <taxon>Peptococcaceae</taxon>
        <taxon>Candidatus Formimonas</taxon>
    </lineage>
</organism>
<keyword evidence="4" id="KW-1003">Cell membrane</keyword>
<keyword evidence="5 8" id="KW-0812">Transmembrane</keyword>
<keyword evidence="10" id="KW-1185">Reference proteome</keyword>
<evidence type="ECO:0000256" key="4">
    <source>
        <dbReference type="ARBA" id="ARBA00022475"/>
    </source>
</evidence>
<feature type="transmembrane region" description="Helical" evidence="8">
    <location>
        <begin position="196"/>
        <end position="218"/>
    </location>
</feature>
<dbReference type="AlphaFoldDB" id="A0A3G1KVP4"/>
<feature type="transmembrane region" description="Helical" evidence="8">
    <location>
        <begin position="93"/>
        <end position="112"/>
    </location>
</feature>
<gene>
    <name evidence="9" type="ORF">DCMF_18345</name>
</gene>
<dbReference type="Pfam" id="PF02028">
    <property type="entry name" value="BCCT"/>
    <property type="match status" value="1"/>
</dbReference>
<keyword evidence="7 8" id="KW-0472">Membrane</keyword>
<keyword evidence="6 8" id="KW-1133">Transmembrane helix</keyword>
<feature type="transmembrane region" description="Helical" evidence="8">
    <location>
        <begin position="147"/>
        <end position="165"/>
    </location>
</feature>
<evidence type="ECO:0000256" key="5">
    <source>
        <dbReference type="ARBA" id="ARBA00022692"/>
    </source>
</evidence>
<evidence type="ECO:0000256" key="1">
    <source>
        <dbReference type="ARBA" id="ARBA00004651"/>
    </source>
</evidence>
<feature type="transmembrane region" description="Helical" evidence="8">
    <location>
        <begin position="14"/>
        <end position="31"/>
    </location>
</feature>
<keyword evidence="3" id="KW-0813">Transport</keyword>
<evidence type="ECO:0000256" key="6">
    <source>
        <dbReference type="ARBA" id="ARBA00022989"/>
    </source>
</evidence>
<protein>
    <submittedName>
        <fullName evidence="9">BCCT transporter</fullName>
    </submittedName>
</protein>
<sequence>MFSDFTNGKLKKSVFWPPFLLLIAAVIYSFADKEGFAKLTNDANYWIFIHFGWLFMLTAMALLFICLAVCFAPIGKVRIGGSHAKPLLSRWKWFAITLCTGIAVGILFWGVAEPMSVFSAPPNVGIKGSSTDAAIYAMSTMYFHWTFLPYAIYTVPALLFAFAYYNMKKPFSLGSLLYPLLGERSLGIFGRITDAVCVYALVLGMAASLGMGILSIAGGLSKLFLIKANLITWAVIDIVIVVTFVISAITGLMNGIKWLCDINGKIFLALPIYILVFGSATFVANFSVQSLGHFLKNFFEMAFYTGGITNDQWPVWWTIFCWANWMAWAPITGVFLGRIGYGYTVREFIGVNLIGTSLFGMVWFASFSGSALHMQLFQNVNLVEVLNTTGSESVIYAFFQQFPLSVLLSSLFILTIYLSYVTGSDAMTSSIGGLCSTGISPESPEPSMFQKVIWGGMLGIVAWVMIAFAGIDGVKMLSNLGGFPVLFLEIAWAAALVKVAWNPSKYDYFKEDYTKDGYPIIFKDDQDQGSNLNQINANPPIQG</sequence>
<comment type="similarity">
    <text evidence="2">Belongs to the BCCT transporter (TC 2.A.15) family.</text>
</comment>
<feature type="transmembrane region" description="Helical" evidence="8">
    <location>
        <begin position="266"/>
        <end position="295"/>
    </location>
</feature>